<keyword evidence="2" id="KW-1185">Reference proteome</keyword>
<gene>
    <name evidence="1" type="ORF">JD81_05830</name>
</gene>
<dbReference type="Proteomes" id="UP000319728">
    <property type="component" value="Unassembled WGS sequence"/>
</dbReference>
<evidence type="ECO:0000313" key="2">
    <source>
        <dbReference type="Proteomes" id="UP000319728"/>
    </source>
</evidence>
<reference evidence="1 2" key="1">
    <citation type="submission" date="2019-07" db="EMBL/GenBank/DDBJ databases">
        <title>R&amp;d 2014.</title>
        <authorList>
            <person name="Klenk H.-P."/>
        </authorList>
    </citation>
    <scope>NUCLEOTIDE SEQUENCE [LARGE SCALE GENOMIC DNA]</scope>
    <source>
        <strain evidence="1 2">DSM 43912</strain>
    </source>
</reference>
<dbReference type="RefSeq" id="WP_145821566.1">
    <property type="nucleotide sequence ID" value="NZ_AP023438.1"/>
</dbReference>
<dbReference type="EMBL" id="VLLP01000001">
    <property type="protein sequence ID" value="TWJ32255.1"/>
    <property type="molecule type" value="Genomic_DNA"/>
</dbReference>
<dbReference type="AlphaFoldDB" id="A0A562WPV5"/>
<dbReference type="OrthoDB" id="3360929at2"/>
<evidence type="ECO:0000313" key="1">
    <source>
        <dbReference type="EMBL" id="TWJ32255.1"/>
    </source>
</evidence>
<comment type="caution">
    <text evidence="1">The sequence shown here is derived from an EMBL/GenBank/DDBJ whole genome shotgun (WGS) entry which is preliminary data.</text>
</comment>
<proteinExistence type="predicted"/>
<accession>A0A562WPV5</accession>
<organism evidence="1 2">
    <name type="scientific">Micromonospora sagamiensis</name>
    <dbReference type="NCBI Taxonomy" id="47875"/>
    <lineage>
        <taxon>Bacteria</taxon>
        <taxon>Bacillati</taxon>
        <taxon>Actinomycetota</taxon>
        <taxon>Actinomycetes</taxon>
        <taxon>Micromonosporales</taxon>
        <taxon>Micromonosporaceae</taxon>
        <taxon>Micromonospora</taxon>
    </lineage>
</organism>
<name>A0A562WPV5_9ACTN</name>
<sequence>MTFHAETTLAGYARAAVHLKGRMVDYGRTSFARQYLRAYLDAAFEGSDATATPEVLDAVDRLTHQPWQLGEPYVLAPEMSAVVAAAAEALDLTGDVVPDDVAPSDGGVLFLPEPIYHRGLHGQVTSIGAVTWAKMRNRATGSTDWWIIGWADRDDPLEPSAARRRSLYAEQPQLAAELGPYVLTSSARLPIGRPVQDRPGPPVVDDDDIEWEPAPDGRFCIDESTVRVNAVAAIAYAFWVIQAQPLTTVSAAPLDRAARRRAKRDNVVHETRVVMLRRRKAITDRDNGEARWHYRVRFFVKGHWRHLVNADGQPYRIWIHRHIKGPDGAPLLLGDAVSILAR</sequence>
<protein>
    <submittedName>
        <fullName evidence="1">Uncharacterized protein</fullName>
    </submittedName>
</protein>